<evidence type="ECO:0000313" key="1">
    <source>
        <dbReference type="EnsemblPlants" id="AVESA.00010b.r2.7DG1338940.1.CDS.1"/>
    </source>
</evidence>
<organism evidence="1 2">
    <name type="scientific">Avena sativa</name>
    <name type="common">Oat</name>
    <dbReference type="NCBI Taxonomy" id="4498"/>
    <lineage>
        <taxon>Eukaryota</taxon>
        <taxon>Viridiplantae</taxon>
        <taxon>Streptophyta</taxon>
        <taxon>Embryophyta</taxon>
        <taxon>Tracheophyta</taxon>
        <taxon>Spermatophyta</taxon>
        <taxon>Magnoliopsida</taxon>
        <taxon>Liliopsida</taxon>
        <taxon>Poales</taxon>
        <taxon>Poaceae</taxon>
        <taxon>BOP clade</taxon>
        <taxon>Pooideae</taxon>
        <taxon>Poodae</taxon>
        <taxon>Poeae</taxon>
        <taxon>Poeae Chloroplast Group 1 (Aveneae type)</taxon>
        <taxon>Aveninae</taxon>
        <taxon>Avena</taxon>
    </lineage>
</organism>
<sequence>MPQALPRPWLTLPDGTFLSIPGGEVHRIPVPDGACCHGTVDNSLFLMSSDGAFSLLDPFSKTTLELPNLVAAWQREIDGHHTGDPVSYKLVAPSPLDLSPKSLAAALIIGNGFSEDLCLIQPPDGTCSFRGTATEYSLLADLAFFNGRLYVVSEFHKLFIVEFCENLGSNPSMNCVIDSFGDFLGMPQYLDPMEFYEPKQYLVESGGKLLMVHRYMSSAGGFLDRNVQTVGFKVLEADMSTNPGEWRMVSDLGGHALFLGKQGSKSLPARECSGSQEDCIYFICDYRCPLSSANPLRDSGIYNMRSGTFRPLHSGTPGVPQRQAGQWGLTWFFPPEAV</sequence>
<dbReference type="EnsemblPlants" id="AVESA.00010b.r2.7DG1338940.1">
    <property type="protein sequence ID" value="AVESA.00010b.r2.7DG1338940.1.CDS.1"/>
    <property type="gene ID" value="AVESA.00010b.r2.7DG1338940"/>
</dbReference>
<proteinExistence type="predicted"/>
<reference evidence="1" key="1">
    <citation type="submission" date="2021-05" db="EMBL/GenBank/DDBJ databases">
        <authorList>
            <person name="Scholz U."/>
            <person name="Mascher M."/>
            <person name="Fiebig A."/>
        </authorList>
    </citation>
    <scope>NUCLEOTIDE SEQUENCE [LARGE SCALE GENOMIC DNA]</scope>
</reference>
<keyword evidence="2" id="KW-1185">Reference proteome</keyword>
<evidence type="ECO:0000313" key="2">
    <source>
        <dbReference type="Proteomes" id="UP001732700"/>
    </source>
</evidence>
<protein>
    <submittedName>
        <fullName evidence="1">Uncharacterized protein</fullName>
    </submittedName>
</protein>
<name>A0ACD6A9J5_AVESA</name>
<reference evidence="1" key="2">
    <citation type="submission" date="2025-09" db="UniProtKB">
        <authorList>
            <consortium name="EnsemblPlants"/>
        </authorList>
    </citation>
    <scope>IDENTIFICATION</scope>
</reference>
<accession>A0ACD6A9J5</accession>
<dbReference type="Proteomes" id="UP001732700">
    <property type="component" value="Chromosome 7D"/>
</dbReference>